<sequence>MSELPRRIWSEEDWGRIQRGYQSRDMDERWDVFTEGEVVFLHRSWTGFGVYAATFAPVENGGRRIVSALVERDGDRYKGTDDGYDCLMLELVITAIVLGEPASELRSRLVELTRRDSGSADVPAGLVQHSVLGLRTDGG</sequence>
<comment type="caution">
    <text evidence="1">The sequence shown here is derived from an EMBL/GenBank/DDBJ whole genome shotgun (WGS) entry which is preliminary data.</text>
</comment>
<dbReference type="AlphaFoldDB" id="A0A7X6HXP5"/>
<organism evidence="1 2">
    <name type="scientific">Streptomyces lonarensis</name>
    <dbReference type="NCBI Taxonomy" id="700599"/>
    <lineage>
        <taxon>Bacteria</taxon>
        <taxon>Bacillati</taxon>
        <taxon>Actinomycetota</taxon>
        <taxon>Actinomycetes</taxon>
        <taxon>Kitasatosporales</taxon>
        <taxon>Streptomycetaceae</taxon>
        <taxon>Streptomyces</taxon>
    </lineage>
</organism>
<dbReference type="RefSeq" id="WP_167968098.1">
    <property type="nucleotide sequence ID" value="NZ_BHZG01000221.1"/>
</dbReference>
<keyword evidence="2" id="KW-1185">Reference proteome</keyword>
<dbReference type="EMBL" id="JAAVJD010000015">
    <property type="protein sequence ID" value="NJQ04768.1"/>
    <property type="molecule type" value="Genomic_DNA"/>
</dbReference>
<evidence type="ECO:0000313" key="1">
    <source>
        <dbReference type="EMBL" id="NJQ04768.1"/>
    </source>
</evidence>
<proteinExistence type="predicted"/>
<reference evidence="1 2" key="1">
    <citation type="submission" date="2020-03" db="EMBL/GenBank/DDBJ databases">
        <title>Draft genome of Streptomyces sp. ventii, isolated from the Axial Seamount in the Pacific Ocean, and resequencing of the two type strains Streptomyces lonarensis strain NCL 716 and Streptomyces bohaiensis strain 11A07.</title>
        <authorList>
            <person name="Loughran R.M."/>
            <person name="Pfannmuller K.M."/>
            <person name="Wasson B.J."/>
            <person name="Deadmond M.C."/>
            <person name="Paddock B.E."/>
            <person name="Koyack M.J."/>
            <person name="Gallegos D.A."/>
            <person name="Mitchell E.A."/>
            <person name="Ushijima B."/>
            <person name="Saw J.H."/>
            <person name="Mcphail K.L."/>
            <person name="Videau P."/>
        </authorList>
    </citation>
    <scope>NUCLEOTIDE SEQUENCE [LARGE SCALE GENOMIC DNA]</scope>
    <source>
        <strain evidence="1 2">NCL716</strain>
    </source>
</reference>
<name>A0A7X6HXP5_9ACTN</name>
<gene>
    <name evidence="1" type="ORF">HCN56_04020</name>
</gene>
<evidence type="ECO:0000313" key="2">
    <source>
        <dbReference type="Proteomes" id="UP000578686"/>
    </source>
</evidence>
<dbReference type="Proteomes" id="UP000578686">
    <property type="component" value="Unassembled WGS sequence"/>
</dbReference>
<protein>
    <submittedName>
        <fullName evidence="1">Uncharacterized protein</fullName>
    </submittedName>
</protein>
<accession>A0A7X6HXP5</accession>